<dbReference type="Pfam" id="PF07707">
    <property type="entry name" value="BACK"/>
    <property type="match status" value="1"/>
</dbReference>
<protein>
    <submittedName>
        <fullName evidence="5">BACK domain-containing protein</fullName>
    </submittedName>
</protein>
<organism evidence="5 6">
    <name type="scientific">Glossina pallidipes</name>
    <name type="common">Tsetse fly</name>
    <dbReference type="NCBI Taxonomy" id="7398"/>
    <lineage>
        <taxon>Eukaryota</taxon>
        <taxon>Metazoa</taxon>
        <taxon>Ecdysozoa</taxon>
        <taxon>Arthropoda</taxon>
        <taxon>Hexapoda</taxon>
        <taxon>Insecta</taxon>
        <taxon>Pterygota</taxon>
        <taxon>Neoptera</taxon>
        <taxon>Endopterygota</taxon>
        <taxon>Diptera</taxon>
        <taxon>Brachycera</taxon>
        <taxon>Muscomorpha</taxon>
        <taxon>Hippoboscoidea</taxon>
        <taxon>Glossinidae</taxon>
        <taxon>Glossina</taxon>
    </lineage>
</organism>
<dbReference type="EnsemblMetazoa" id="GPAI027035-RA">
    <property type="protein sequence ID" value="GPAI027035-PA"/>
    <property type="gene ID" value="GPAI027035"/>
</dbReference>
<name>A0A1A9ZW96_GLOPL</name>
<sequence length="476" mass="54063">MEKETNFVNKHFPFNLCLCVTHKRIVNLPYSYIKISSNQQQQQHQRQQHKNQYQLKHQHQQHSKNSLKSSPVCLNISAAAVSLSHPSHLRLSALATQTTSPSPSLAPATPSLPLPVQNLPALVNFGNQSTTVTPSLQNNDNMTDNIQNLIKDEQRKTSMRFVESAYKASINWIKHGLEERKVHLRELMSHIHLPCVSTEFLRNHVAGEPMVIEDQKCSKSLIEALSERCSPERRSTESCATEREMFYVVGGRSTGCVEKYDSARNRWERCSSTPAHNQLCTRAALAEHSIYGFTNSSCFRFDPREGYWSVLDAMRTRPDRFELLSNNRSLFCIGREHARFDVQMNKLMEPLPLLQGGDFTAMIAADNIYLLDETVERYSIPNNKWTTVKATPFAHRGGAGAVLTGSFYFNKTMETECYAGISRHSTNFKSDFLAREPKLDLRAWEPNSHSSSVKLDESLPTTFSRRDHRCVLAGSL</sequence>
<accession>A0A1A9ZW96</accession>
<feature type="compositionally biased region" description="Low complexity" evidence="3">
    <location>
        <begin position="37"/>
        <end position="54"/>
    </location>
</feature>
<dbReference type="PANTHER" id="PTHR24412">
    <property type="entry name" value="KELCH PROTEIN"/>
    <property type="match status" value="1"/>
</dbReference>
<reference evidence="6" key="1">
    <citation type="submission" date="2014-03" db="EMBL/GenBank/DDBJ databases">
        <authorList>
            <person name="Aksoy S."/>
            <person name="Warren W."/>
            <person name="Wilson R.K."/>
        </authorList>
    </citation>
    <scope>NUCLEOTIDE SEQUENCE [LARGE SCALE GENOMIC DNA]</scope>
    <source>
        <strain evidence="6">IAEA</strain>
    </source>
</reference>
<dbReference type="VEuPathDB" id="VectorBase:GPAI027035"/>
<dbReference type="Proteomes" id="UP000092445">
    <property type="component" value="Unassembled WGS sequence"/>
</dbReference>
<dbReference type="Gene3D" id="2.120.10.80">
    <property type="entry name" value="Kelch-type beta propeller"/>
    <property type="match status" value="1"/>
</dbReference>
<feature type="region of interest" description="Disordered" evidence="3">
    <location>
        <begin position="37"/>
        <end position="68"/>
    </location>
</feature>
<dbReference type="Gene3D" id="1.25.40.420">
    <property type="match status" value="1"/>
</dbReference>
<evidence type="ECO:0000256" key="2">
    <source>
        <dbReference type="ARBA" id="ARBA00022737"/>
    </source>
</evidence>
<reference evidence="5" key="2">
    <citation type="submission" date="2020-05" db="UniProtKB">
        <authorList>
            <consortium name="EnsemblMetazoa"/>
        </authorList>
    </citation>
    <scope>IDENTIFICATION</scope>
    <source>
        <strain evidence="5">IAEA</strain>
    </source>
</reference>
<dbReference type="InterPro" id="IPR011705">
    <property type="entry name" value="BACK"/>
</dbReference>
<proteinExistence type="predicted"/>
<keyword evidence="6" id="KW-1185">Reference proteome</keyword>
<dbReference type="STRING" id="7398.A0A1A9ZW96"/>
<dbReference type="AlphaFoldDB" id="A0A1A9ZW96"/>
<dbReference type="SUPFAM" id="SSF117281">
    <property type="entry name" value="Kelch motif"/>
    <property type="match status" value="1"/>
</dbReference>
<keyword evidence="1" id="KW-0880">Kelch repeat</keyword>
<evidence type="ECO:0000256" key="1">
    <source>
        <dbReference type="ARBA" id="ARBA00022441"/>
    </source>
</evidence>
<evidence type="ECO:0000313" key="6">
    <source>
        <dbReference type="Proteomes" id="UP000092445"/>
    </source>
</evidence>
<evidence type="ECO:0000256" key="3">
    <source>
        <dbReference type="SAM" id="MobiDB-lite"/>
    </source>
</evidence>
<evidence type="ECO:0000259" key="4">
    <source>
        <dbReference type="Pfam" id="PF07707"/>
    </source>
</evidence>
<evidence type="ECO:0000313" key="5">
    <source>
        <dbReference type="EnsemblMetazoa" id="GPAI027035-PA"/>
    </source>
</evidence>
<dbReference type="PANTHER" id="PTHR24412:SF489">
    <property type="entry name" value="RING FINGER DOMAIN AND KELCH REPEAT-CONTAINING PROTEIN DDB_G0271372"/>
    <property type="match status" value="1"/>
</dbReference>
<keyword evidence="2" id="KW-0677">Repeat</keyword>
<dbReference type="InterPro" id="IPR015915">
    <property type="entry name" value="Kelch-typ_b-propeller"/>
</dbReference>
<feature type="domain" description="BACK" evidence="4">
    <location>
        <begin position="164"/>
        <end position="205"/>
    </location>
</feature>